<keyword evidence="4" id="KW-1185">Reference proteome</keyword>
<evidence type="ECO:0000313" key="3">
    <source>
        <dbReference type="EnsemblPlants" id="KQJ82010"/>
    </source>
</evidence>
<reference evidence="2" key="2">
    <citation type="submission" date="2017-06" db="EMBL/GenBank/DDBJ databases">
        <title>WGS assembly of Brachypodium distachyon.</title>
        <authorList>
            <consortium name="The International Brachypodium Initiative"/>
            <person name="Lucas S."/>
            <person name="Harmon-Smith M."/>
            <person name="Lail K."/>
            <person name="Tice H."/>
            <person name="Grimwood J."/>
            <person name="Bruce D."/>
            <person name="Barry K."/>
            <person name="Shu S."/>
            <person name="Lindquist E."/>
            <person name="Wang M."/>
            <person name="Pitluck S."/>
            <person name="Vogel J.P."/>
            <person name="Garvin D.F."/>
            <person name="Mockler T.C."/>
            <person name="Schmutz J."/>
            <person name="Rokhsar D."/>
            <person name="Bevan M.W."/>
        </authorList>
    </citation>
    <scope>NUCLEOTIDE SEQUENCE</scope>
    <source>
        <strain evidence="2">Bd21</strain>
    </source>
</reference>
<protein>
    <recommendedName>
        <fullName evidence="5">No apical meristem-associated C-terminal domain-containing protein</fullName>
    </recommendedName>
</protein>
<accession>A0A0Q3GMN8</accession>
<feature type="region of interest" description="Disordered" evidence="1">
    <location>
        <begin position="32"/>
        <end position="54"/>
    </location>
</feature>
<dbReference type="OrthoDB" id="688089at2759"/>
<sequence>MTGNTDDSDPQAWGLDSHLPGGFLSFFKNSSSQEQAVSNGTPPQPINVDDDNNGGNCARTEKLLLWTKEEDCRLVSAWLNNSNDPIQPNYKNDQARLVKQVKDHFGRIKKRVAWFCASWKEANAFGKQAKEQRKRKIKEHDCIVDLEGELPKFVDAQNAANEGRKEMLETQRPVSSENLEARKLACLAAINTTGIPEDVRSEHMLALKYFRERLFVKTD</sequence>
<organism evidence="2">
    <name type="scientific">Brachypodium distachyon</name>
    <name type="common">Purple false brome</name>
    <name type="synonym">Trachynia distachya</name>
    <dbReference type="NCBI Taxonomy" id="15368"/>
    <lineage>
        <taxon>Eukaryota</taxon>
        <taxon>Viridiplantae</taxon>
        <taxon>Streptophyta</taxon>
        <taxon>Embryophyta</taxon>
        <taxon>Tracheophyta</taxon>
        <taxon>Spermatophyta</taxon>
        <taxon>Magnoliopsida</taxon>
        <taxon>Liliopsida</taxon>
        <taxon>Poales</taxon>
        <taxon>Poaceae</taxon>
        <taxon>BOP clade</taxon>
        <taxon>Pooideae</taxon>
        <taxon>Stipodae</taxon>
        <taxon>Brachypodieae</taxon>
        <taxon>Brachypodium</taxon>
    </lineage>
</organism>
<dbReference type="EMBL" id="CM000884">
    <property type="protein sequence ID" value="KQJ82010.1"/>
    <property type="molecule type" value="Genomic_DNA"/>
</dbReference>
<evidence type="ECO:0008006" key="5">
    <source>
        <dbReference type="Google" id="ProtNLM"/>
    </source>
</evidence>
<evidence type="ECO:0000256" key="1">
    <source>
        <dbReference type="SAM" id="MobiDB-lite"/>
    </source>
</evidence>
<dbReference type="PANTHER" id="PTHR45224">
    <property type="entry name" value="OS01G0527900 PROTEIN-RELATED"/>
    <property type="match status" value="1"/>
</dbReference>
<dbReference type="Gramene" id="KQJ82010">
    <property type="protein sequence ID" value="KQJ82010"/>
    <property type="gene ID" value="BRADI_5g04842v3"/>
</dbReference>
<gene>
    <name evidence="2" type="ORF">BRADI_5g04842v3</name>
</gene>
<dbReference type="Proteomes" id="UP000008810">
    <property type="component" value="Chromosome 5"/>
</dbReference>
<evidence type="ECO:0000313" key="4">
    <source>
        <dbReference type="Proteomes" id="UP000008810"/>
    </source>
</evidence>
<evidence type="ECO:0000313" key="2">
    <source>
        <dbReference type="EMBL" id="KQJ82010.1"/>
    </source>
</evidence>
<reference evidence="3" key="3">
    <citation type="submission" date="2018-08" db="UniProtKB">
        <authorList>
            <consortium name="EnsemblPlants"/>
        </authorList>
    </citation>
    <scope>IDENTIFICATION</scope>
    <source>
        <strain evidence="3">cv. Bd21</strain>
    </source>
</reference>
<dbReference type="InParanoid" id="A0A0Q3GMN8"/>
<dbReference type="PANTHER" id="PTHR45224:SF16">
    <property type="entry name" value="OS01G0527900 PROTEIN"/>
    <property type="match status" value="1"/>
</dbReference>
<proteinExistence type="predicted"/>
<dbReference type="EnsemblPlants" id="KQJ82010">
    <property type="protein sequence ID" value="KQJ82010"/>
    <property type="gene ID" value="BRADI_5g04842v3"/>
</dbReference>
<feature type="compositionally biased region" description="Polar residues" evidence="1">
    <location>
        <begin position="32"/>
        <end position="41"/>
    </location>
</feature>
<reference evidence="2 3" key="1">
    <citation type="journal article" date="2010" name="Nature">
        <title>Genome sequencing and analysis of the model grass Brachypodium distachyon.</title>
        <authorList>
            <consortium name="International Brachypodium Initiative"/>
        </authorList>
    </citation>
    <scope>NUCLEOTIDE SEQUENCE [LARGE SCALE GENOMIC DNA]</scope>
    <source>
        <strain evidence="2 3">Bd21</strain>
    </source>
</reference>
<name>A0A0Q3GMN8_BRADI</name>
<dbReference type="AlphaFoldDB" id="A0A0Q3GMN8"/>